<evidence type="ECO:0000256" key="1">
    <source>
        <dbReference type="SAM" id="MobiDB-lite"/>
    </source>
</evidence>
<dbReference type="Proteomes" id="UP000784294">
    <property type="component" value="Unassembled WGS sequence"/>
</dbReference>
<accession>A0A3S5CNC6</accession>
<evidence type="ECO:0000313" key="3">
    <source>
        <dbReference type="Proteomes" id="UP000784294"/>
    </source>
</evidence>
<organism evidence="2 3">
    <name type="scientific">Protopolystoma xenopodis</name>
    <dbReference type="NCBI Taxonomy" id="117903"/>
    <lineage>
        <taxon>Eukaryota</taxon>
        <taxon>Metazoa</taxon>
        <taxon>Spiralia</taxon>
        <taxon>Lophotrochozoa</taxon>
        <taxon>Platyhelminthes</taxon>
        <taxon>Monogenea</taxon>
        <taxon>Polyopisthocotylea</taxon>
        <taxon>Polystomatidea</taxon>
        <taxon>Polystomatidae</taxon>
        <taxon>Protopolystoma</taxon>
    </lineage>
</organism>
<gene>
    <name evidence="2" type="ORF">PXEA_LOCUS28487</name>
</gene>
<keyword evidence="3" id="KW-1185">Reference proteome</keyword>
<reference evidence="2" key="1">
    <citation type="submission" date="2018-11" db="EMBL/GenBank/DDBJ databases">
        <authorList>
            <consortium name="Pathogen Informatics"/>
        </authorList>
    </citation>
    <scope>NUCLEOTIDE SEQUENCE</scope>
</reference>
<feature type="compositionally biased region" description="Acidic residues" evidence="1">
    <location>
        <begin position="27"/>
        <end position="36"/>
    </location>
</feature>
<protein>
    <submittedName>
        <fullName evidence="2">Uncharacterized protein</fullName>
    </submittedName>
</protein>
<proteinExistence type="predicted"/>
<feature type="region of interest" description="Disordered" evidence="1">
    <location>
        <begin position="1"/>
        <end position="36"/>
    </location>
</feature>
<dbReference type="EMBL" id="CAAALY010248957">
    <property type="protein sequence ID" value="VEL35047.1"/>
    <property type="molecule type" value="Genomic_DNA"/>
</dbReference>
<dbReference type="AlphaFoldDB" id="A0A3S5CNC6"/>
<sequence length="36" mass="4090">METKKLFNIPRGATALRNRSDGQNIEKEEEMGTINP</sequence>
<evidence type="ECO:0000313" key="2">
    <source>
        <dbReference type="EMBL" id="VEL35047.1"/>
    </source>
</evidence>
<name>A0A3S5CNC6_9PLAT</name>
<comment type="caution">
    <text evidence="2">The sequence shown here is derived from an EMBL/GenBank/DDBJ whole genome shotgun (WGS) entry which is preliminary data.</text>
</comment>